<dbReference type="PANTHER" id="PTHR30627:SF24">
    <property type="entry name" value="PENICILLIN-BINDING PROTEIN 4B"/>
    <property type="match status" value="1"/>
</dbReference>
<dbReference type="InterPro" id="IPR012338">
    <property type="entry name" value="Beta-lactam/transpept-like"/>
</dbReference>
<feature type="compositionally biased region" description="Low complexity" evidence="1">
    <location>
        <begin position="122"/>
        <end position="155"/>
    </location>
</feature>
<dbReference type="InterPro" id="IPR050515">
    <property type="entry name" value="Beta-lactam/transpept"/>
</dbReference>
<dbReference type="Pfam" id="PF05223">
    <property type="entry name" value="MecA_N"/>
    <property type="match status" value="1"/>
</dbReference>
<dbReference type="GO" id="GO:0071555">
    <property type="term" value="P:cell wall organization"/>
    <property type="evidence" value="ECO:0007669"/>
    <property type="project" value="TreeGrafter"/>
</dbReference>
<proteinExistence type="predicted"/>
<dbReference type="AlphaFoldDB" id="A0A8G1XB04"/>
<dbReference type="GO" id="GO:0046677">
    <property type="term" value="P:response to antibiotic"/>
    <property type="evidence" value="ECO:0007669"/>
    <property type="project" value="InterPro"/>
</dbReference>
<sequence>MVSWPLNSDGHDTPWGHDVNKGAKIGVSVIAAAVLVGGGYGAYALVSGDGSGGAAAKKPRTVVAEPPSQELAASGAKAFLDAWGKGDLFAAAKLTDDPDKAQAALQAFQSNVKPSAVHLTVGGPTTAPSPAASKSASAPASSSASASASATGSPAPTGVLESFKASLEFAETGTPWNYDGVLGVVKMSDGTAAVHWAPSVIHPKLDADETISIKPLYAAPSTVTDRKGRPLAAYASLAGLLGKLKGAAPQGGDPADAGSGVVISAANASGGKGADEKLFTIKEPKPVPNLKLTIDADLQAAAEQEVAATGKPSSLVAVEPSSGNILAYAFSPSTGQNRAFSGATAPGSTMKVITSAALLEAGLTPTSPMPCPETTMVTGKSISNDEPGAHPDYTLTDAFVNSCNTSFIEKGKDVLKPGSLPTIAKDVFGLGLVWQTGLSNFDTDIPTEGNMAGAASEFIGQGKVRTNPLGMASVAATVQSGVFRQPILVPGMEQKKAARNLSPEVLGSLQSLMVQTVRSGTAAAVKPALPAGSGAKTGTAEVDNSTDANSWFTAYSGNLAVAAEVQGGGHGATAAGPAVSKVLRVGNK</sequence>
<reference evidence="4 5" key="1">
    <citation type="submission" date="2018-11" db="EMBL/GenBank/DDBJ databases">
        <title>Sequencing the genomes of 1000 actinobacteria strains.</title>
        <authorList>
            <person name="Klenk H.-P."/>
        </authorList>
    </citation>
    <scope>NUCLEOTIDE SEQUENCE [LARGE SCALE GENOMIC DNA]</scope>
    <source>
        <strain evidence="4 5">DSM 44780</strain>
    </source>
</reference>
<dbReference type="GO" id="GO:0005886">
    <property type="term" value="C:plasma membrane"/>
    <property type="evidence" value="ECO:0007669"/>
    <property type="project" value="TreeGrafter"/>
</dbReference>
<dbReference type="RefSeq" id="WP_123553233.1">
    <property type="nucleotide sequence ID" value="NZ_RJVJ01000001.1"/>
</dbReference>
<feature type="domain" description="NTF2-like N-terminal transpeptidase" evidence="3">
    <location>
        <begin position="73"/>
        <end position="208"/>
    </location>
</feature>
<feature type="region of interest" description="Disordered" evidence="1">
    <location>
        <begin position="119"/>
        <end position="155"/>
    </location>
</feature>
<protein>
    <submittedName>
        <fullName evidence="4">MecA-like transpeptidase family protein</fullName>
    </submittedName>
</protein>
<evidence type="ECO:0000259" key="2">
    <source>
        <dbReference type="Pfam" id="PF00905"/>
    </source>
</evidence>
<dbReference type="PANTHER" id="PTHR30627">
    <property type="entry name" value="PEPTIDOGLYCAN D,D-TRANSPEPTIDASE"/>
    <property type="match status" value="1"/>
</dbReference>
<evidence type="ECO:0000259" key="3">
    <source>
        <dbReference type="Pfam" id="PF05223"/>
    </source>
</evidence>
<dbReference type="Proteomes" id="UP000267408">
    <property type="component" value="Unassembled WGS sequence"/>
</dbReference>
<dbReference type="GO" id="GO:0071972">
    <property type="term" value="F:peptidoglycan L,D-transpeptidase activity"/>
    <property type="evidence" value="ECO:0007669"/>
    <property type="project" value="TreeGrafter"/>
</dbReference>
<feature type="domain" description="Penicillin-binding protein transpeptidase" evidence="2">
    <location>
        <begin position="315"/>
        <end position="583"/>
    </location>
</feature>
<gene>
    <name evidence="4" type="ORF">EDD39_0588</name>
</gene>
<organism evidence="4 5">
    <name type="scientific">Kitasatospora cineracea</name>
    <dbReference type="NCBI Taxonomy" id="88074"/>
    <lineage>
        <taxon>Bacteria</taxon>
        <taxon>Bacillati</taxon>
        <taxon>Actinomycetota</taxon>
        <taxon>Actinomycetes</taxon>
        <taxon>Kitasatosporales</taxon>
        <taxon>Streptomycetaceae</taxon>
        <taxon>Kitasatospora</taxon>
    </lineage>
</organism>
<dbReference type="Gene3D" id="3.40.710.10">
    <property type="entry name" value="DD-peptidase/beta-lactamase superfamily"/>
    <property type="match status" value="1"/>
</dbReference>
<dbReference type="InterPro" id="IPR007887">
    <property type="entry name" value="MecA_N"/>
</dbReference>
<dbReference type="EMBL" id="RJVJ01000001">
    <property type="protein sequence ID" value="ROR42468.1"/>
    <property type="molecule type" value="Genomic_DNA"/>
</dbReference>
<dbReference type="Pfam" id="PF00905">
    <property type="entry name" value="Transpeptidase"/>
    <property type="match status" value="1"/>
</dbReference>
<evidence type="ECO:0000313" key="5">
    <source>
        <dbReference type="Proteomes" id="UP000267408"/>
    </source>
</evidence>
<dbReference type="GO" id="GO:0008658">
    <property type="term" value="F:penicillin binding"/>
    <property type="evidence" value="ECO:0007669"/>
    <property type="project" value="InterPro"/>
</dbReference>
<accession>A0A8G1XB04</accession>
<dbReference type="InterPro" id="IPR001460">
    <property type="entry name" value="PCN-bd_Tpept"/>
</dbReference>
<comment type="caution">
    <text evidence="4">The sequence shown here is derived from an EMBL/GenBank/DDBJ whole genome shotgun (WGS) entry which is preliminary data.</text>
</comment>
<name>A0A8G1XB04_9ACTN</name>
<dbReference type="OrthoDB" id="5241017at2"/>
<evidence type="ECO:0000256" key="1">
    <source>
        <dbReference type="SAM" id="MobiDB-lite"/>
    </source>
</evidence>
<evidence type="ECO:0000313" key="4">
    <source>
        <dbReference type="EMBL" id="ROR42468.1"/>
    </source>
</evidence>
<dbReference type="SUPFAM" id="SSF56601">
    <property type="entry name" value="beta-lactamase/transpeptidase-like"/>
    <property type="match status" value="1"/>
</dbReference>